<name>A0A7S7JHA1_LACRG</name>
<protein>
    <submittedName>
        <fullName evidence="1">Uncharacterized protein</fullName>
    </submittedName>
</protein>
<gene>
    <name evidence="1" type="ordered locus">LRHM_1478</name>
</gene>
<reference evidence="1 2" key="1">
    <citation type="journal article" date="2009" name="J. Bacteriol.">
        <title>Complete genome sequence of the probiotic Lactobacillus rhamnosus ATCC 53103.</title>
        <authorList>
            <person name="Morita H."/>
            <person name="Toh H."/>
            <person name="Oshima K."/>
            <person name="Murakami M."/>
            <person name="Taylor T.D."/>
            <person name="Igimi S."/>
            <person name="Hattori M."/>
        </authorList>
    </citation>
    <scope>NUCLEOTIDE SEQUENCE [LARGE SCALE GENOMIC DNA]</scope>
    <source>
        <strain evidence="2">ATCC 53103 / LMG 18243 / GG [Tokyo]</strain>
    </source>
</reference>
<dbReference type="AlphaFoldDB" id="A0A7S7JHA1"/>
<evidence type="ECO:0000313" key="2">
    <source>
        <dbReference type="Proteomes" id="UP000002067"/>
    </source>
</evidence>
<organism evidence="1 2">
    <name type="scientific">Lacticaseibacillus rhamnosus (strain ATCC 53103 / LMG 18243 / GG)</name>
    <name type="common">Lactobacillus rhamnosus</name>
    <dbReference type="NCBI Taxonomy" id="568703"/>
    <lineage>
        <taxon>Bacteria</taxon>
        <taxon>Bacillati</taxon>
        <taxon>Bacillota</taxon>
        <taxon>Bacilli</taxon>
        <taxon>Lactobacillales</taxon>
        <taxon>Lactobacillaceae</taxon>
        <taxon>Lacticaseibacillus</taxon>
    </lineage>
</organism>
<sequence>MDNDFEKDVEYVAPGYQPMGQILTPETVIESSEDLLEYRQIINDRLMTRGCDTGLITIQLADLNNEAISQLTDEVKDAGWQVVMEDKNLYIQ</sequence>
<dbReference type="KEGG" id="lrg:LRHM_1478"/>
<accession>A0A7S7JHA1</accession>
<dbReference type="RefSeq" id="WP_014569688.1">
    <property type="nucleotide sequence ID" value="NC_013198.1"/>
</dbReference>
<dbReference type="EMBL" id="AP011548">
    <property type="protein sequence ID" value="BAI42005.1"/>
    <property type="molecule type" value="Genomic_DNA"/>
</dbReference>
<dbReference type="Proteomes" id="UP000002067">
    <property type="component" value="Chromosome"/>
</dbReference>
<proteinExistence type="predicted"/>
<evidence type="ECO:0000313" key="1">
    <source>
        <dbReference type="EMBL" id="BAI42005.1"/>
    </source>
</evidence>